<dbReference type="Gene3D" id="3.80.10.10">
    <property type="entry name" value="Ribonuclease Inhibitor"/>
    <property type="match status" value="3"/>
</dbReference>
<dbReference type="Pfam" id="PF05076">
    <property type="entry name" value="SUFU"/>
    <property type="match status" value="1"/>
</dbReference>
<keyword evidence="11" id="KW-0137">Centromere</keyword>
<dbReference type="SMART" id="SM00364">
    <property type="entry name" value="LRR_BAC"/>
    <property type="match status" value="10"/>
</dbReference>
<dbReference type="GO" id="GO:0000781">
    <property type="term" value="C:chromosome, telomeric region"/>
    <property type="evidence" value="ECO:0007669"/>
    <property type="project" value="UniProtKB-SubCell"/>
</dbReference>
<keyword evidence="6" id="KW-0433">Leucine-rich repeat</keyword>
<dbReference type="InterPro" id="IPR015943">
    <property type="entry name" value="WD40/YVTN_repeat-like_dom_sf"/>
</dbReference>
<evidence type="ECO:0000256" key="7">
    <source>
        <dbReference type="ARBA" id="ARBA00022705"/>
    </source>
</evidence>
<dbReference type="InterPro" id="IPR001611">
    <property type="entry name" value="Leu-rich_rpt"/>
</dbReference>
<dbReference type="InterPro" id="IPR050216">
    <property type="entry name" value="LRR_domain-containing"/>
</dbReference>
<evidence type="ECO:0000256" key="9">
    <source>
        <dbReference type="ARBA" id="ARBA00022838"/>
    </source>
</evidence>
<keyword evidence="8" id="KW-0677">Repeat</keyword>
<dbReference type="PRINTS" id="PR00019">
    <property type="entry name" value="LEURICHRPT"/>
</dbReference>
<sequence>MFERIKEFRINDYLEVVLDHVGVKIFVNDRIFCHCSKIPVSLNLENSTLIENLPIYDTLEKSINVEDGNYRQIFESIPIEDFYWAQCSTLQVWVENQYTTNLLSDDISFPLLKRLVDAGDKNANQVFEKEIIKRLKNDYVWTKYFLIESGYLEYLSEDNITGHLAGLWKKTDFENIQKYDLKYRLKILGNLNSKITDNQMKLKYISELRKTIQSGNAGDINTILWGINNGELNSKDIDISELVDILLNIDVKYEKAQQLEDILMILGDLNYGDSKVYKKVIKNVLNEGKYIQDLIEFLIYEQNLGIIDSTDLELVNIKKLSLGERDYSLSTIPKEIGKLKSLEELSLFEEREIETLPEELFNLPLKKIYMTGCESLVIPDSIGNLQSLEELDLSYNDMDGLPGSIKSIRTLKKINLSGNNFNSFPEFISEMVNLEMLSIGSNNIVNIPESITNLKSLKKLDISWNPITPFPEIISNLKSLEIFKMEHVKEEYQIPKIPSSLKNLKNLREFNLSENDLGYFPQWITELTNLEVLDLSRNRISEIPEKISNLINLREFILESNIIKVLPDSISQLHLLERLWLYFNRLNSIPESIGQLKNLTSLALSYNNLTYLPDSIGDLSSLETLYLEKNFLTRIPNSIGKLTLLSSLDLRKNKLKKMPASIKILKNLRTLQLKENYFERLPESSYILSEIYENIDFEDDENSKDKDLFPLKYNVIGDVDINPEDLSKISYKFGHQEGDFVNFTVPIEFLPTEQGLIKMFHPALKMGHRFGAKCLALSCDEKYLFSGSQELKMWETGKFCHVRTLYGEGGRFECLLMYGDLLISGSSDGIIRFWNFNTGELMDILEGPLVGNMRFINLENIIISPNNKYLYSFLYIGRELLDTSKRIELWDIETSKFVKVIEPSIESFYYITLTPDGKNLVGIADWDKIGIIDSFNGQVRNIFDNLTEEPEYDDMEPDTLHHCVMSPDGKFIYVDSNYNHLKKIEFSTGKVLASGECYANLLIVSPDGKYLTNGRELFSADTLEKIREFKQPKPKRNDKDPTMEDAIFTKDVGFLITTSDTIRIFEVESGDLIYTIEEIKYGTKSIIVQGGDVCSLVNDKFFRWNLKDGITFSKGKTIGKTNDGFYAPFKGNHVITTVFEDKYAGDFVNGGIHIWDNNTFEHQKHLRNFWFGGVDRNGKKIGLKESKLPGNSTFILTLPELEQIKQLVIHSECGQYLAFSPTEQYFVNSSSDNKIRLYNFKAGNLMMEIDTPKKIQNLLFSPDGKYLVGSTDELHSENSFSIWDVHTGVLLFKKTSNPAKSFGFSDDSNLLAIGSSKGLLIMNLVKNFYYEIVGHPNNIIQIVFINNNSQIATSDDYGNVYIWDYSHCSKKEFEGFHLPLPSKISDVNVKQNLVQNGINGEEKMVDYYNLEDLRIEFEKRRVYGDSRDFDLFDVEVDENGDNCVVPNMSAYNFPDLIDDPENKRSLSIDSVKKAFREFIRHTVSHAPEMTLLDRIEVNKHTFNDVKNSMLVSLQSYQKMIEGRKIKYFGNQDIYKTDPLLSELLKVTEEKSIIIKKMGDGKITKTKAIKKAKPLQKKITEIESQVIREHIVKNLGEIQNTLYDNEHPDIPIKLYIIPPNKRRKYKVLITSGMSAYPMMAPSSAEPIFTELFMLLSPEWPLSLKSREKVDFYWPIKYLFRLAKYIHFQKQWFSIGHTFGNNDPPQFFAKNTKLCAFLFQFPLMELPPTFCELKIGYKPVYFLQLIPIYKEEMEYIIQYGPSEFNKQILRQNIPEYLDLRRENLSKDMGEMPKANSMFCRNCGTIVRNIDPELNEIECNQCGKMIDVNFRQKLVQNGKNDEEKMVIKEDTANLLDKFKGLVYKFLQENEGAYTVRAIHTRLNDLIINPDEKRYIEHNLQKILEKMRSIGTINSTLHKGEDHFFIP</sequence>
<dbReference type="InterPro" id="IPR011047">
    <property type="entry name" value="Quinoprotein_ADH-like_sf"/>
</dbReference>
<evidence type="ECO:0000256" key="6">
    <source>
        <dbReference type="ARBA" id="ARBA00022614"/>
    </source>
</evidence>
<comment type="similarity">
    <text evidence="3">Belongs to the LRWD1 family.</text>
</comment>
<evidence type="ECO:0000256" key="11">
    <source>
        <dbReference type="ARBA" id="ARBA00023328"/>
    </source>
</evidence>
<dbReference type="InterPro" id="IPR032675">
    <property type="entry name" value="LRR_dom_sf"/>
</dbReference>
<evidence type="ECO:0000256" key="3">
    <source>
        <dbReference type="ARBA" id="ARBA00007545"/>
    </source>
</evidence>
<keyword evidence="10" id="KW-0158">Chromosome</keyword>
<evidence type="ECO:0000256" key="10">
    <source>
        <dbReference type="ARBA" id="ARBA00022895"/>
    </source>
</evidence>
<feature type="domain" description="Suppressor of fused-like" evidence="13">
    <location>
        <begin position="1609"/>
        <end position="1780"/>
    </location>
</feature>
<dbReference type="PANTHER" id="PTHR48051:SF1">
    <property type="entry name" value="RAS SUPPRESSOR PROTEIN 1"/>
    <property type="match status" value="1"/>
</dbReference>
<evidence type="ECO:0000313" key="15">
    <source>
        <dbReference type="EMBL" id="KKN48453.1"/>
    </source>
</evidence>
<evidence type="ECO:0000256" key="4">
    <source>
        <dbReference type="ARBA" id="ARBA00015536"/>
    </source>
</evidence>
<accession>A0A0F9U494</accession>
<dbReference type="Pfam" id="PF23598">
    <property type="entry name" value="LRR_14"/>
    <property type="match status" value="2"/>
</dbReference>
<dbReference type="GO" id="GO:0006260">
    <property type="term" value="P:DNA replication"/>
    <property type="evidence" value="ECO:0007669"/>
    <property type="project" value="UniProtKB-KW"/>
</dbReference>
<evidence type="ECO:0000259" key="13">
    <source>
        <dbReference type="Pfam" id="PF05076"/>
    </source>
</evidence>
<reference evidence="15" key="1">
    <citation type="journal article" date="2015" name="Nature">
        <title>Complex archaea that bridge the gap between prokaryotes and eukaryotes.</title>
        <authorList>
            <person name="Spang A."/>
            <person name="Saw J.H."/>
            <person name="Jorgensen S.L."/>
            <person name="Zaremba-Niedzwiedzka K."/>
            <person name="Martijn J."/>
            <person name="Lind A.E."/>
            <person name="van Eijk R."/>
            <person name="Schleper C."/>
            <person name="Guy L."/>
            <person name="Ettema T.J."/>
        </authorList>
    </citation>
    <scope>NUCLEOTIDE SEQUENCE</scope>
</reference>
<dbReference type="SMART" id="SM00369">
    <property type="entry name" value="LRR_TYP"/>
    <property type="match status" value="10"/>
</dbReference>
<evidence type="ECO:0000256" key="12">
    <source>
        <dbReference type="ARBA" id="ARBA00033046"/>
    </source>
</evidence>
<dbReference type="SMART" id="SM00365">
    <property type="entry name" value="LRR_SD22"/>
    <property type="match status" value="7"/>
</dbReference>
<dbReference type="GO" id="GO:0005737">
    <property type="term" value="C:cytoplasm"/>
    <property type="evidence" value="ECO:0007669"/>
    <property type="project" value="TreeGrafter"/>
</dbReference>
<keyword evidence="10" id="KW-0779">Telomere</keyword>
<proteinExistence type="inferred from homology"/>
<dbReference type="InterPro" id="IPR020941">
    <property type="entry name" value="SUFU-like_domain"/>
</dbReference>
<dbReference type="SUPFAM" id="SSF52058">
    <property type="entry name" value="L domain-like"/>
    <property type="match status" value="1"/>
</dbReference>
<dbReference type="PROSITE" id="PS50082">
    <property type="entry name" value="WD_REPEATS_2"/>
    <property type="match status" value="3"/>
</dbReference>
<feature type="domain" description="Disease resistance R13L4/SHOC-2-like LRR" evidence="14">
    <location>
        <begin position="586"/>
        <end position="673"/>
    </location>
</feature>
<dbReference type="InterPro" id="IPR055414">
    <property type="entry name" value="LRR_R13L4/SHOC2-like"/>
</dbReference>
<organism evidence="15">
    <name type="scientific">marine sediment metagenome</name>
    <dbReference type="NCBI Taxonomy" id="412755"/>
    <lineage>
        <taxon>unclassified sequences</taxon>
        <taxon>metagenomes</taxon>
        <taxon>ecological metagenomes</taxon>
    </lineage>
</organism>
<dbReference type="Pfam" id="PF00400">
    <property type="entry name" value="WD40"/>
    <property type="match status" value="2"/>
</dbReference>
<dbReference type="SUPFAM" id="SSF50998">
    <property type="entry name" value="Quinoprotein alcohol dehydrogenase-like"/>
    <property type="match status" value="1"/>
</dbReference>
<evidence type="ECO:0000256" key="2">
    <source>
        <dbReference type="ARBA" id="ARBA00004629"/>
    </source>
</evidence>
<gene>
    <name evidence="15" type="ORF">LCGC14_0652700</name>
</gene>
<dbReference type="InterPro" id="IPR001680">
    <property type="entry name" value="WD40_rpt"/>
</dbReference>
<dbReference type="InterPro" id="IPR019775">
    <property type="entry name" value="WD40_repeat_CS"/>
</dbReference>
<evidence type="ECO:0000256" key="5">
    <source>
        <dbReference type="ARBA" id="ARBA00022574"/>
    </source>
</evidence>
<evidence type="ECO:0000256" key="1">
    <source>
        <dbReference type="ARBA" id="ARBA00004574"/>
    </source>
</evidence>
<evidence type="ECO:0000256" key="8">
    <source>
        <dbReference type="ARBA" id="ARBA00022737"/>
    </source>
</evidence>
<dbReference type="Gene3D" id="2.130.10.10">
    <property type="entry name" value="YVTN repeat-like/Quinoprotein amine dehydrogenase"/>
    <property type="match status" value="3"/>
</dbReference>
<keyword evidence="9" id="KW-0995">Kinetochore</keyword>
<dbReference type="EMBL" id="LAZR01001220">
    <property type="protein sequence ID" value="KKN48453.1"/>
    <property type="molecule type" value="Genomic_DNA"/>
</dbReference>
<keyword evidence="7" id="KW-0235">DNA replication</keyword>
<dbReference type="SMART" id="SM00320">
    <property type="entry name" value="WD40"/>
    <property type="match status" value="7"/>
</dbReference>
<dbReference type="GO" id="GO:0000776">
    <property type="term" value="C:kinetochore"/>
    <property type="evidence" value="ECO:0007669"/>
    <property type="project" value="UniProtKB-KW"/>
</dbReference>
<evidence type="ECO:0000259" key="14">
    <source>
        <dbReference type="Pfam" id="PF23598"/>
    </source>
</evidence>
<dbReference type="SUPFAM" id="SSF52047">
    <property type="entry name" value="RNI-like"/>
    <property type="match status" value="1"/>
</dbReference>
<comment type="caution">
    <text evidence="15">The sequence shown here is derived from an EMBL/GenBank/DDBJ whole genome shotgun (WGS) entry which is preliminary data.</text>
</comment>
<dbReference type="PROSITE" id="PS51450">
    <property type="entry name" value="LRR"/>
    <property type="match status" value="3"/>
</dbReference>
<dbReference type="PROSITE" id="PS00678">
    <property type="entry name" value="WD_REPEATS_1"/>
    <property type="match status" value="1"/>
</dbReference>
<comment type="subcellular location">
    <subcellularLocation>
        <location evidence="2">Chromosome</location>
        <location evidence="2">Centromere</location>
        <location evidence="2">Kinetochore</location>
    </subcellularLocation>
    <subcellularLocation>
        <location evidence="1">Chromosome</location>
        <location evidence="1">Telomere</location>
    </subcellularLocation>
</comment>
<dbReference type="InterPro" id="IPR003591">
    <property type="entry name" value="Leu-rich_rpt_typical-subtyp"/>
</dbReference>
<dbReference type="PANTHER" id="PTHR48051">
    <property type="match status" value="1"/>
</dbReference>
<keyword evidence="5" id="KW-0853">WD repeat</keyword>
<protein>
    <recommendedName>
        <fullName evidence="4">Leucine-rich repeat and WD repeat-containing protein 1</fullName>
    </recommendedName>
    <alternativeName>
        <fullName evidence="12">Origin recognition complex-associated protein</fullName>
    </alternativeName>
</protein>
<dbReference type="Pfam" id="PF00560">
    <property type="entry name" value="LRR_1"/>
    <property type="match status" value="1"/>
</dbReference>
<feature type="domain" description="Disease resistance R13L4/SHOC-2-like LRR" evidence="14">
    <location>
        <begin position="405"/>
        <end position="513"/>
    </location>
</feature>
<name>A0A0F9U494_9ZZZZ</name>